<protein>
    <submittedName>
        <fullName evidence="1">Uncharacterized protein</fullName>
    </submittedName>
</protein>
<proteinExistence type="predicted"/>
<organism evidence="1 2">
    <name type="scientific">Datura stramonium</name>
    <name type="common">Jimsonweed</name>
    <name type="synonym">Common thornapple</name>
    <dbReference type="NCBI Taxonomy" id="4076"/>
    <lineage>
        <taxon>Eukaryota</taxon>
        <taxon>Viridiplantae</taxon>
        <taxon>Streptophyta</taxon>
        <taxon>Embryophyta</taxon>
        <taxon>Tracheophyta</taxon>
        <taxon>Spermatophyta</taxon>
        <taxon>Magnoliopsida</taxon>
        <taxon>eudicotyledons</taxon>
        <taxon>Gunneridae</taxon>
        <taxon>Pentapetalae</taxon>
        <taxon>asterids</taxon>
        <taxon>lamiids</taxon>
        <taxon>Solanales</taxon>
        <taxon>Solanaceae</taxon>
        <taxon>Solanoideae</taxon>
        <taxon>Datureae</taxon>
        <taxon>Datura</taxon>
    </lineage>
</organism>
<name>A0ABS8UUE7_DATST</name>
<accession>A0ABS8UUE7</accession>
<evidence type="ECO:0000313" key="1">
    <source>
        <dbReference type="EMBL" id="MCD9638503.1"/>
    </source>
</evidence>
<dbReference type="Proteomes" id="UP000823775">
    <property type="component" value="Unassembled WGS sequence"/>
</dbReference>
<reference evidence="1 2" key="1">
    <citation type="journal article" date="2021" name="BMC Genomics">
        <title>Datura genome reveals duplications of psychoactive alkaloid biosynthetic genes and high mutation rate following tissue culture.</title>
        <authorList>
            <person name="Rajewski A."/>
            <person name="Carter-House D."/>
            <person name="Stajich J."/>
            <person name="Litt A."/>
        </authorList>
    </citation>
    <scope>NUCLEOTIDE SEQUENCE [LARGE SCALE GENOMIC DNA]</scope>
    <source>
        <strain evidence="1">AR-01</strain>
    </source>
</reference>
<sequence>MLCSSQEVEICLLTQLFVFLDLRYCLGEHFLLVELDLKCFHRDTVIFEAYLKASPCLRQMAVHQRPNTKQEVVKEPAYGV</sequence>
<dbReference type="EMBL" id="JACEIK010002712">
    <property type="protein sequence ID" value="MCD9638503.1"/>
    <property type="molecule type" value="Genomic_DNA"/>
</dbReference>
<gene>
    <name evidence="1" type="ORF">HAX54_022509</name>
</gene>
<evidence type="ECO:0000313" key="2">
    <source>
        <dbReference type="Proteomes" id="UP000823775"/>
    </source>
</evidence>
<comment type="caution">
    <text evidence="1">The sequence shown here is derived from an EMBL/GenBank/DDBJ whole genome shotgun (WGS) entry which is preliminary data.</text>
</comment>
<keyword evidence="2" id="KW-1185">Reference proteome</keyword>